<accession>A0A1I8BH30</accession>
<evidence type="ECO:0000313" key="2">
    <source>
        <dbReference type="WBParaSite" id="MhA1_Contig222.frz3.gene32"/>
    </source>
</evidence>
<dbReference type="Proteomes" id="UP000095281">
    <property type="component" value="Unplaced"/>
</dbReference>
<organism evidence="1 2">
    <name type="scientific">Meloidogyne hapla</name>
    <name type="common">Root-knot nematode worm</name>
    <dbReference type="NCBI Taxonomy" id="6305"/>
    <lineage>
        <taxon>Eukaryota</taxon>
        <taxon>Metazoa</taxon>
        <taxon>Ecdysozoa</taxon>
        <taxon>Nematoda</taxon>
        <taxon>Chromadorea</taxon>
        <taxon>Rhabditida</taxon>
        <taxon>Tylenchina</taxon>
        <taxon>Tylenchomorpha</taxon>
        <taxon>Tylenchoidea</taxon>
        <taxon>Meloidogynidae</taxon>
        <taxon>Meloidogyninae</taxon>
        <taxon>Meloidogyne</taxon>
    </lineage>
</organism>
<reference evidence="2" key="1">
    <citation type="submission" date="2016-11" db="UniProtKB">
        <authorList>
            <consortium name="WormBaseParasite"/>
        </authorList>
    </citation>
    <scope>IDENTIFICATION</scope>
</reference>
<dbReference type="AlphaFoldDB" id="A0A1I8BH30"/>
<evidence type="ECO:0000313" key="1">
    <source>
        <dbReference type="Proteomes" id="UP000095281"/>
    </source>
</evidence>
<name>A0A1I8BH30_MELHA</name>
<sequence length="56" mass="6475">MIGTFPILDFNLDENIFNIEISENNYTINKKLKSKILIEIANNKIIQNLLPELGKQ</sequence>
<dbReference type="WBParaSite" id="MhA1_Contig222.frz3.gene32">
    <property type="protein sequence ID" value="MhA1_Contig222.frz3.gene32"/>
    <property type="gene ID" value="MhA1_Contig222.frz3.gene32"/>
</dbReference>
<proteinExistence type="predicted"/>
<protein>
    <submittedName>
        <fullName evidence="2">Uncharacterized protein</fullName>
    </submittedName>
</protein>
<keyword evidence="1" id="KW-1185">Reference proteome</keyword>